<reference evidence="3" key="1">
    <citation type="submission" date="2015-08" db="EMBL/GenBank/DDBJ databases">
        <authorList>
            <person name="Kim K.M."/>
        </authorList>
    </citation>
    <scope>NUCLEOTIDE SEQUENCE [LARGE SCALE GENOMIC DNA]</scope>
    <source>
        <strain evidence="3">KCTC 23892</strain>
    </source>
</reference>
<feature type="signal peptide" evidence="1">
    <location>
        <begin position="1"/>
        <end position="29"/>
    </location>
</feature>
<evidence type="ECO:0000313" key="3">
    <source>
        <dbReference type="Proteomes" id="UP000094147"/>
    </source>
</evidence>
<dbReference type="EMBL" id="CP012418">
    <property type="protein sequence ID" value="AOE50093.1"/>
    <property type="molecule type" value="Genomic_DNA"/>
</dbReference>
<dbReference type="KEGG" id="ksd:KS2013_1381"/>
<evidence type="ECO:0000313" key="2">
    <source>
        <dbReference type="EMBL" id="AOE50093.1"/>
    </source>
</evidence>
<name>A0A1B3BBB7_9GAMM</name>
<keyword evidence="1" id="KW-0732">Signal</keyword>
<accession>A0A1B3BBB7</accession>
<organism evidence="2 3">
    <name type="scientific">Kangiella sediminilitoris</name>
    <dbReference type="NCBI Taxonomy" id="1144748"/>
    <lineage>
        <taxon>Bacteria</taxon>
        <taxon>Pseudomonadati</taxon>
        <taxon>Pseudomonadota</taxon>
        <taxon>Gammaproteobacteria</taxon>
        <taxon>Kangiellales</taxon>
        <taxon>Kangiellaceae</taxon>
        <taxon>Kangiella</taxon>
    </lineage>
</organism>
<evidence type="ECO:0000256" key="1">
    <source>
        <dbReference type="SAM" id="SignalP"/>
    </source>
</evidence>
<dbReference type="STRING" id="1144748.KS2013_1381"/>
<keyword evidence="3" id="KW-1185">Reference proteome</keyword>
<dbReference type="AlphaFoldDB" id="A0A1B3BBB7"/>
<feature type="chain" id="PRO_5008544130" evidence="1">
    <location>
        <begin position="30"/>
        <end position="1046"/>
    </location>
</feature>
<dbReference type="RefSeq" id="WP_068991721.1">
    <property type="nucleotide sequence ID" value="NZ_CP012418.1"/>
</dbReference>
<proteinExistence type="predicted"/>
<protein>
    <submittedName>
        <fullName evidence="2">Tfp pilus assembly protein tip-associated adhesin PilY1-like protein</fullName>
    </submittedName>
</protein>
<dbReference type="PATRIC" id="fig|1144748.3.peg.1390"/>
<gene>
    <name evidence="2" type="ORF">KS2013_1381</name>
</gene>
<sequence precursor="true">MKYSLSSFIKGGVLGLCLTASLFGPNVSADDTEVYFLNSQITNRPTPKILVAVDYSSAGNGGKIIQNFKSAIAAIANDPNIQADADLGFAIVGKGPVATIVYPAKPADANLSPSFMEAVESLDASNLISGNTPTVQGLSELSRYFIGRTPTEYANTTDGDGIPNLHNAAVIDGRYVGKTDVACDNTMVIIGTGQDNSTSWKDVDNIVSSNYCVGNECDGTHLARYMREVNNTTTYAVDAGATGKNAVNLDSWARAGGTERAIDYDPLNDSGNCDDPNSLCSILKTIIKDVSTQSSSFVQAGVTVSQQNRLNHDNHLYFAQFQAANIARWPGNLKKYKIENSQIVDAYGNPAVDPDTGLFAETRNIDGEITGAVSLWPKTVNGQSTNIPDGNQVALGGAMEQLDQFLKTTSVTDVLDGTTYRVFESYSRNVYTNVGSDMVPFTESFPGKPYFDPAGGMTDEEYQKLKARTWGYNLDFIPSVSYEVLNDDGTISIEIGTDVPVASPARLMGDPLHNVPKVLQYNNEAQTSLSFVGTNLGYLHAVDMSNGKEAWSFIPNSMLSKMQEYMANKGINGDPTKHNYGLDGEMFIAHADTNGNLRVDSDETALLLIGMRRGGDKYFVLDVSNPAKPDFRFILDPSTNGLGNLGDTWSMPLVTNIDYYDQDQGKVVNKTVIIFGGGYDDFADHVYEPDEQGNYFTGTSDISKGDDVFIYDLSNPGGSNAVLWQFSDLGLGSISSVASNVRGVSLDNDSTVDHLYISTIDGKVYRADITPDETNGGFKVNGGIIFDANDQVTDEKAKKRFYYAPSIAFIPRPAGKSFVAVAVGSGYRPHPLGVPGTKGVPSGYTDTFYMVRDTGILKFYKTFGKGADPSVGNAPIVPSDLVEADTVSFADGATNDILAAQEGGSSLGWYMNLPGLDINGVHYDGEKVITESRILFGKIVFTTYVPTFDVGGTLCSPVIGSGKLYGVNLVDGTSFFSDSARSIALISDGIPPLFQLLYTSGASSDGSAGFISLVGNEVISDDFTEALTKGYEGVIRVNWRKKPDEN</sequence>
<dbReference type="Proteomes" id="UP000094147">
    <property type="component" value="Chromosome"/>
</dbReference>
<dbReference type="OrthoDB" id="7156875at2"/>